<keyword evidence="1" id="KW-1133">Transmembrane helix</keyword>
<dbReference type="EMBL" id="LYRP01000001">
    <property type="protein sequence ID" value="OAT79175.1"/>
    <property type="molecule type" value="Genomic_DNA"/>
</dbReference>
<evidence type="ECO:0000256" key="1">
    <source>
        <dbReference type="SAM" id="Phobius"/>
    </source>
</evidence>
<dbReference type="STRING" id="1691903.A9B99_05700"/>
<gene>
    <name evidence="2" type="ORF">A9B99_05700</name>
</gene>
<sequence>MKKIFGLMFSVSLVLFFIAGYLAYSNHQFQRDAIHAKGQITHLRYSYNADSSSEVWFPEITFTDNTGKRIVFESSTGRSSYRDRMGDTIDVIYNQNDVTSAKINDTVGLYLGAFICGGIALVFLLIGGAGLWLMNSGKRHQRLIQNGKPLAATIVSVELNEAIQINGRSPWRIVCQWLDPQSGRVFLFNSANFYYDPSPYIKEENITVYVAHNNVNKYYVDISGFPEKA</sequence>
<feature type="transmembrane region" description="Helical" evidence="1">
    <location>
        <begin position="7"/>
        <end position="24"/>
    </location>
</feature>
<dbReference type="AlphaFoldDB" id="A0A1B7LA14"/>
<keyword evidence="1" id="KW-0472">Membrane</keyword>
<evidence type="ECO:0000313" key="2">
    <source>
        <dbReference type="EMBL" id="OAT79175.1"/>
    </source>
</evidence>
<dbReference type="RefSeq" id="WP_064595398.1">
    <property type="nucleotide sequence ID" value="NZ_LYRP01000001.1"/>
</dbReference>
<keyword evidence="3" id="KW-1185">Reference proteome</keyword>
<feature type="transmembrane region" description="Helical" evidence="1">
    <location>
        <begin position="109"/>
        <end position="133"/>
    </location>
</feature>
<keyword evidence="1" id="KW-0812">Transmembrane</keyword>
<organism evidence="2 3">
    <name type="scientific">Mangrovibacter phragmitis</name>
    <dbReference type="NCBI Taxonomy" id="1691903"/>
    <lineage>
        <taxon>Bacteria</taxon>
        <taxon>Pseudomonadati</taxon>
        <taxon>Pseudomonadota</taxon>
        <taxon>Gammaproteobacteria</taxon>
        <taxon>Enterobacterales</taxon>
        <taxon>Enterobacteriaceae</taxon>
        <taxon>Mangrovibacter</taxon>
    </lineage>
</organism>
<accession>A0A1B7LA14</accession>
<protein>
    <recommendedName>
        <fullName evidence="4">DUF3592 domain-containing protein</fullName>
    </recommendedName>
</protein>
<comment type="caution">
    <text evidence="2">The sequence shown here is derived from an EMBL/GenBank/DDBJ whole genome shotgun (WGS) entry which is preliminary data.</text>
</comment>
<evidence type="ECO:0000313" key="3">
    <source>
        <dbReference type="Proteomes" id="UP000078225"/>
    </source>
</evidence>
<dbReference type="Proteomes" id="UP000078225">
    <property type="component" value="Unassembled WGS sequence"/>
</dbReference>
<proteinExistence type="predicted"/>
<name>A0A1B7LA14_9ENTR</name>
<reference evidence="3" key="1">
    <citation type="submission" date="2016-05" db="EMBL/GenBank/DDBJ databases">
        <authorList>
            <person name="Behera P."/>
            <person name="Vaishampayan P."/>
            <person name="Singh N."/>
            <person name="Raina V."/>
            <person name="Suar M."/>
            <person name="Pattnaik A."/>
            <person name="Rastogi G."/>
        </authorList>
    </citation>
    <scope>NUCLEOTIDE SEQUENCE [LARGE SCALE GENOMIC DNA]</scope>
    <source>
        <strain evidence="3">MP23</strain>
    </source>
</reference>
<dbReference type="OrthoDB" id="2242169at2"/>
<evidence type="ECO:0008006" key="4">
    <source>
        <dbReference type="Google" id="ProtNLM"/>
    </source>
</evidence>